<evidence type="ECO:0000313" key="2">
    <source>
        <dbReference type="EMBL" id="KUJ23534.1"/>
    </source>
</evidence>
<accession>A0A194XU23</accession>
<feature type="compositionally biased region" description="Polar residues" evidence="1">
    <location>
        <begin position="125"/>
        <end position="141"/>
    </location>
</feature>
<dbReference type="GeneID" id="28821187"/>
<feature type="compositionally biased region" description="Polar residues" evidence="1">
    <location>
        <begin position="35"/>
        <end position="45"/>
    </location>
</feature>
<protein>
    <submittedName>
        <fullName evidence="2">Uncharacterized protein</fullName>
    </submittedName>
</protein>
<gene>
    <name evidence="2" type="ORF">LY89DRAFT_635843</name>
</gene>
<dbReference type="InParanoid" id="A0A194XU23"/>
<organism evidence="2 3">
    <name type="scientific">Mollisia scopiformis</name>
    <name type="common">Conifer needle endophyte fungus</name>
    <name type="synonym">Phialocephala scopiformis</name>
    <dbReference type="NCBI Taxonomy" id="149040"/>
    <lineage>
        <taxon>Eukaryota</taxon>
        <taxon>Fungi</taxon>
        <taxon>Dikarya</taxon>
        <taxon>Ascomycota</taxon>
        <taxon>Pezizomycotina</taxon>
        <taxon>Leotiomycetes</taxon>
        <taxon>Helotiales</taxon>
        <taxon>Mollisiaceae</taxon>
        <taxon>Mollisia</taxon>
    </lineage>
</organism>
<evidence type="ECO:0000256" key="1">
    <source>
        <dbReference type="SAM" id="MobiDB-lite"/>
    </source>
</evidence>
<dbReference type="RefSeq" id="XP_018077889.1">
    <property type="nucleotide sequence ID" value="XM_018211461.1"/>
</dbReference>
<feature type="compositionally biased region" description="Polar residues" evidence="1">
    <location>
        <begin position="53"/>
        <end position="63"/>
    </location>
</feature>
<feature type="compositionally biased region" description="Acidic residues" evidence="1">
    <location>
        <begin position="93"/>
        <end position="105"/>
    </location>
</feature>
<dbReference type="OrthoDB" id="5350396at2759"/>
<name>A0A194XU23_MOLSC</name>
<proteinExistence type="predicted"/>
<feature type="region of interest" description="Disordered" evidence="1">
    <location>
        <begin position="1"/>
        <end position="141"/>
    </location>
</feature>
<dbReference type="STRING" id="149040.A0A194XU23"/>
<dbReference type="KEGG" id="psco:LY89DRAFT_635843"/>
<sequence>MAANNKPNKSILEFFKPKPAQPVSKPSNAAPARPTFQSSSASRTSPAPHVHTLSLSPAPSTDLSEPPFSPRKEDMPSKSQSSAEKSSDRVIENSDDNDDDSSSEIEDLRVLLAARSSERARQASNDKTPSTPAASRQQKSFNFHSSPLAVLPKYKIDMKSLVSFAQDDEAAEESSKKVKEMLAARREDGDDVPIFHDEKMAKSKLDHDALLDSVVADNEDGGAHKVKRALMRTEATATETRWYFFDTHSVPLKTTQDSFPVSKVPKSWKAELGEPRMRQHTFLSGFAEDMVGFGKKLPDELFLWMLDEICYESSDPLRSAYINILRASSEQVGRLVDPLMIQTLFVNLGAASGATIVTEKIRLVNKLPAPYAHRNWANLLSVIKLLGRLAKYLTSAAKMCTICMLLRMSMDKLVAENIDILDAVQETTNRLCLSITHETEWTTCCAQICTILFGAVEESTLRLQMVEVISSIHPRTHDLRRRLAMCFYFNDATYAKSHSHTLMDMESFINRLHSPDFDTSPQTDYRELTALILLLDIALDDGRSTKLDLTDAAVEKKFNEDVDALRVGIKEIFNSIGHPGTAFISRIEAKEALELVSQRITDTVRTKRKPRHTWFDQDVGKKDEDLQSEKKGMADFVSRMKGIGNGTNGSKAK</sequence>
<evidence type="ECO:0000313" key="3">
    <source>
        <dbReference type="Proteomes" id="UP000070700"/>
    </source>
</evidence>
<keyword evidence="3" id="KW-1185">Reference proteome</keyword>
<reference evidence="2 3" key="1">
    <citation type="submission" date="2015-10" db="EMBL/GenBank/DDBJ databases">
        <title>Full genome of DAOMC 229536 Phialocephala scopiformis, a fungal endophyte of spruce producing the potent anti-insectan compound rugulosin.</title>
        <authorList>
            <consortium name="DOE Joint Genome Institute"/>
            <person name="Walker A.K."/>
            <person name="Frasz S.L."/>
            <person name="Seifert K.A."/>
            <person name="Miller J.D."/>
            <person name="Mondo S.J."/>
            <person name="Labutti K."/>
            <person name="Lipzen A."/>
            <person name="Dockter R."/>
            <person name="Kennedy M."/>
            <person name="Grigoriev I.V."/>
            <person name="Spatafora J.W."/>
        </authorList>
    </citation>
    <scope>NUCLEOTIDE SEQUENCE [LARGE SCALE GENOMIC DNA]</scope>
    <source>
        <strain evidence="2 3">CBS 120377</strain>
    </source>
</reference>
<dbReference type="Proteomes" id="UP000070700">
    <property type="component" value="Unassembled WGS sequence"/>
</dbReference>
<dbReference type="EMBL" id="KQ947405">
    <property type="protein sequence ID" value="KUJ23534.1"/>
    <property type="molecule type" value="Genomic_DNA"/>
</dbReference>
<dbReference type="AlphaFoldDB" id="A0A194XU23"/>